<gene>
    <name evidence="3" type="ORF">PCAL00307_LOCUS10826</name>
    <name evidence="4" type="ORF">PECAL_1P10770</name>
</gene>
<feature type="domain" description="EF-hand" evidence="2">
    <location>
        <begin position="52"/>
        <end position="87"/>
    </location>
</feature>
<dbReference type="Proteomes" id="UP000789595">
    <property type="component" value="Unassembled WGS sequence"/>
</dbReference>
<evidence type="ECO:0000259" key="2">
    <source>
        <dbReference type="PROSITE" id="PS50222"/>
    </source>
</evidence>
<dbReference type="Pfam" id="PF13499">
    <property type="entry name" value="EF-hand_7"/>
    <property type="match status" value="1"/>
</dbReference>
<proteinExistence type="predicted"/>
<dbReference type="OrthoDB" id="428774at2759"/>
<dbReference type="EMBL" id="HBIW01012616">
    <property type="protein sequence ID" value="CAE0695390.1"/>
    <property type="molecule type" value="Transcribed_RNA"/>
</dbReference>
<reference evidence="3" key="1">
    <citation type="submission" date="2021-01" db="EMBL/GenBank/DDBJ databases">
        <authorList>
            <person name="Corre E."/>
            <person name="Pelletier E."/>
            <person name="Niang G."/>
            <person name="Scheremetjew M."/>
            <person name="Finn R."/>
            <person name="Kale V."/>
            <person name="Holt S."/>
            <person name="Cochrane G."/>
            <person name="Meng A."/>
            <person name="Brown T."/>
            <person name="Cohen L."/>
        </authorList>
    </citation>
    <scope>NUCLEOTIDE SEQUENCE</scope>
    <source>
        <strain evidence="3">CCMP1756</strain>
    </source>
</reference>
<dbReference type="InterPro" id="IPR011992">
    <property type="entry name" value="EF-hand-dom_pair"/>
</dbReference>
<dbReference type="PROSITE" id="PS00018">
    <property type="entry name" value="EF_HAND_1"/>
    <property type="match status" value="1"/>
</dbReference>
<reference evidence="4" key="2">
    <citation type="submission" date="2021-11" db="EMBL/GenBank/DDBJ databases">
        <authorList>
            <consortium name="Genoscope - CEA"/>
            <person name="William W."/>
        </authorList>
    </citation>
    <scope>NUCLEOTIDE SEQUENCE</scope>
</reference>
<evidence type="ECO:0000313" key="5">
    <source>
        <dbReference type="Proteomes" id="UP000789595"/>
    </source>
</evidence>
<sequence>MPAPAQVGVRVVRVRRKQAELSKNARLRKRLQKLRESSRKLLGIHKVAPEPTFDDKLDALFARYDTDHNNLIDADELVKLLEHFIPPHVRRGKRPGWPSLADAHFILGEVDIDGDEQTISRDELRAAVNLWRRLIAETTPSQSDQLKMHGRMGFCCEVM</sequence>
<dbReference type="InterPro" id="IPR002048">
    <property type="entry name" value="EF_hand_dom"/>
</dbReference>
<evidence type="ECO:0000313" key="4">
    <source>
        <dbReference type="EMBL" id="CAH0364699.1"/>
    </source>
</evidence>
<evidence type="ECO:0000256" key="1">
    <source>
        <dbReference type="ARBA" id="ARBA00022837"/>
    </source>
</evidence>
<protein>
    <recommendedName>
        <fullName evidence="2">EF-hand domain-containing protein</fullName>
    </recommendedName>
</protein>
<keyword evidence="1" id="KW-0106">Calcium</keyword>
<keyword evidence="5" id="KW-1185">Reference proteome</keyword>
<name>A0A7S3ZVH9_9STRA</name>
<dbReference type="PROSITE" id="PS50222">
    <property type="entry name" value="EF_HAND_2"/>
    <property type="match status" value="1"/>
</dbReference>
<dbReference type="SUPFAM" id="SSF47473">
    <property type="entry name" value="EF-hand"/>
    <property type="match status" value="1"/>
</dbReference>
<dbReference type="GO" id="GO:0005509">
    <property type="term" value="F:calcium ion binding"/>
    <property type="evidence" value="ECO:0007669"/>
    <property type="project" value="InterPro"/>
</dbReference>
<accession>A0A7S3ZVH9</accession>
<organism evidence="3">
    <name type="scientific">Pelagomonas calceolata</name>
    <dbReference type="NCBI Taxonomy" id="35677"/>
    <lineage>
        <taxon>Eukaryota</taxon>
        <taxon>Sar</taxon>
        <taxon>Stramenopiles</taxon>
        <taxon>Ochrophyta</taxon>
        <taxon>Pelagophyceae</taxon>
        <taxon>Pelagomonadales</taxon>
        <taxon>Pelagomonadaceae</taxon>
        <taxon>Pelagomonas</taxon>
    </lineage>
</organism>
<dbReference type="InterPro" id="IPR018247">
    <property type="entry name" value="EF_Hand_1_Ca_BS"/>
</dbReference>
<dbReference type="AlphaFoldDB" id="A0A7S3ZVH9"/>
<dbReference type="EMBL" id="CAKKNE010000001">
    <property type="protein sequence ID" value="CAH0364699.1"/>
    <property type="molecule type" value="Genomic_DNA"/>
</dbReference>
<dbReference type="Gene3D" id="1.10.238.10">
    <property type="entry name" value="EF-hand"/>
    <property type="match status" value="1"/>
</dbReference>
<evidence type="ECO:0000313" key="3">
    <source>
        <dbReference type="EMBL" id="CAE0695390.1"/>
    </source>
</evidence>